<dbReference type="GO" id="GO:0046856">
    <property type="term" value="P:phosphatidylinositol dephosphorylation"/>
    <property type="evidence" value="ECO:0007669"/>
    <property type="project" value="InterPro"/>
</dbReference>
<evidence type="ECO:0000259" key="2">
    <source>
        <dbReference type="SMART" id="SM00128"/>
    </source>
</evidence>
<evidence type="ECO:0000313" key="4">
    <source>
        <dbReference type="RefSeq" id="XP_029651099.1"/>
    </source>
</evidence>
<keyword evidence="3" id="KW-1185">Reference proteome</keyword>
<proteinExistence type="inferred from homology"/>
<dbReference type="InterPro" id="IPR000300">
    <property type="entry name" value="IPPc"/>
</dbReference>
<dbReference type="Gene3D" id="3.60.10.10">
    <property type="entry name" value="Endonuclease/exonuclease/phosphatase"/>
    <property type="match status" value="1"/>
</dbReference>
<organism evidence="3 4">
    <name type="scientific">Octopus sinensis</name>
    <name type="common">East Asian common octopus</name>
    <dbReference type="NCBI Taxonomy" id="2607531"/>
    <lineage>
        <taxon>Eukaryota</taxon>
        <taxon>Metazoa</taxon>
        <taxon>Spiralia</taxon>
        <taxon>Lophotrochozoa</taxon>
        <taxon>Mollusca</taxon>
        <taxon>Cephalopoda</taxon>
        <taxon>Coleoidea</taxon>
        <taxon>Octopodiformes</taxon>
        <taxon>Octopoda</taxon>
        <taxon>Incirrata</taxon>
        <taxon>Octopodidae</taxon>
        <taxon>Octopus</taxon>
    </lineage>
</organism>
<dbReference type="Gene3D" id="2.60.40.2840">
    <property type="match status" value="1"/>
</dbReference>
<accession>A0A6P7THQ5</accession>
<dbReference type="SMART" id="SM00128">
    <property type="entry name" value="IPPc"/>
    <property type="match status" value="1"/>
</dbReference>
<dbReference type="SUPFAM" id="SSF56219">
    <property type="entry name" value="DNase I-like"/>
    <property type="match status" value="1"/>
</dbReference>
<reference evidence="4" key="1">
    <citation type="submission" date="2025-08" db="UniProtKB">
        <authorList>
            <consortium name="RefSeq"/>
        </authorList>
    </citation>
    <scope>IDENTIFICATION</scope>
</reference>
<dbReference type="FunFam" id="3.60.10.10:FF:000060">
    <property type="entry name" value="Uncharacterized protein, isoform C"/>
    <property type="match status" value="1"/>
</dbReference>
<dbReference type="InterPro" id="IPR036691">
    <property type="entry name" value="Endo/exonu/phosph_ase_sf"/>
</dbReference>
<name>A0A6P7THQ5_9MOLL</name>
<dbReference type="InterPro" id="IPR046985">
    <property type="entry name" value="IP5"/>
</dbReference>
<evidence type="ECO:0000256" key="1">
    <source>
        <dbReference type="ARBA" id="ARBA00005910"/>
    </source>
</evidence>
<comment type="similarity">
    <text evidence="1">Belongs to the inositol 1,4,5-trisphosphate 5-phosphatase type II family.</text>
</comment>
<dbReference type="KEGG" id="osn:115224362"/>
<evidence type="ECO:0000313" key="3">
    <source>
        <dbReference type="Proteomes" id="UP000515154"/>
    </source>
</evidence>
<dbReference type="GO" id="GO:0004439">
    <property type="term" value="F:phosphatidylinositol-4,5-bisphosphate 5-phosphatase activity"/>
    <property type="evidence" value="ECO:0007669"/>
    <property type="project" value="TreeGrafter"/>
</dbReference>
<gene>
    <name evidence="4" type="primary">LOC115224362</name>
</gene>
<feature type="domain" description="Inositol polyphosphate-related phosphatase" evidence="2">
    <location>
        <begin position="19"/>
        <end position="320"/>
    </location>
</feature>
<dbReference type="Pfam" id="PF22669">
    <property type="entry name" value="Exo_endo_phos2"/>
    <property type="match status" value="1"/>
</dbReference>
<sequence>MGKVCSKKFIPIAKTKGSKTIRIYLCTWNVGTKPPPDDLASLLSLDTDLRPDIYVIGLQEVSTSDLSATDNPWTIKLTSTICSKGYIRFKDVRLSGMLELAFCRQNIFTSINGIESEKTKTGFGGWWGNKGGVCIRFDVNGINMCIVNSHLAAHRDQTPERIMDLNSILEDQKFRDDDVNNILDHDYVLWLGDLNFRLDDLPREEVLTRIKEKDYSYLLHYDQLNKTRSQGLAFVDFKEGPINFPPTYKFDVESEIYDTSEKQRVPAWCDRILWLAHDDSYEGVHLDVKQLHYKHHPSYKTSDHRPVTSLFEVKILSFVTNTLPVIFHQQNKWAKGDVVVKFVINRYQPTTWDWVGLYQEDFTNIDHYEDFEYVVPHSKESEEPLKVTFLLSKFKHLRGKHILLYIGTYKNTMLGLSNVFLINH</sequence>
<dbReference type="PANTHER" id="PTHR11200">
    <property type="entry name" value="INOSITOL 5-PHOSPHATASE"/>
    <property type="match status" value="1"/>
</dbReference>
<dbReference type="InterPro" id="IPR041611">
    <property type="entry name" value="SKICH"/>
</dbReference>
<protein>
    <submittedName>
        <fullName evidence="4">Inositol polyphosphate 5-phosphatase K</fullName>
    </submittedName>
</protein>
<dbReference type="AlphaFoldDB" id="A0A6P7THQ5"/>
<dbReference type="Proteomes" id="UP000515154">
    <property type="component" value="Linkage group LG25"/>
</dbReference>
<dbReference type="RefSeq" id="XP_029651099.1">
    <property type="nucleotide sequence ID" value="XM_029795239.2"/>
</dbReference>
<dbReference type="PANTHER" id="PTHR11200:SF275">
    <property type="entry name" value="LD06095P"/>
    <property type="match status" value="1"/>
</dbReference>
<dbReference type="Pfam" id="PF17751">
    <property type="entry name" value="SKICH"/>
    <property type="match status" value="1"/>
</dbReference>